<dbReference type="AlphaFoldDB" id="Q25603"/>
<name>Q25603_ONCVO</name>
<dbReference type="EMBL" id="U15095">
    <property type="protein sequence ID" value="AAA50364.1"/>
    <property type="molecule type" value="mRNA"/>
</dbReference>
<proteinExistence type="evidence at transcript level"/>
<protein>
    <submittedName>
        <fullName evidence="1">Tubulin</fullName>
    </submittedName>
</protein>
<evidence type="ECO:0000313" key="1">
    <source>
        <dbReference type="EMBL" id="AAA50364.1"/>
    </source>
</evidence>
<accession>Q25603</accession>
<organism evidence="1">
    <name type="scientific">Onchocerca volvulus</name>
    <dbReference type="NCBI Taxonomy" id="6282"/>
    <lineage>
        <taxon>Eukaryota</taxon>
        <taxon>Metazoa</taxon>
        <taxon>Ecdysozoa</taxon>
        <taxon>Nematoda</taxon>
        <taxon>Chromadorea</taxon>
        <taxon>Rhabditida</taxon>
        <taxon>Spirurina</taxon>
        <taxon>Spiruromorpha</taxon>
        <taxon>Filarioidea</taxon>
        <taxon>Onchocercidae</taxon>
        <taxon>Onchocerca</taxon>
    </lineage>
</organism>
<sequence length="29" mass="3539">MNLVSEIINNIRMRRLDKEGESEYIEQEE</sequence>
<reference evidence="1" key="1">
    <citation type="submission" date="1994-09" db="EMBL/GenBank/DDBJ databases">
        <title>Onchocerca volvulus cDNA clone.</title>
        <authorList>
            <person name="Chandrashekar R."/>
            <person name="Curtis K.C."/>
            <person name="Weil G.J."/>
        </authorList>
    </citation>
    <scope>NUCLEOTIDE SEQUENCE</scope>
</reference>